<gene>
    <name evidence="3" type="ORF">SORBI_3004G102301</name>
</gene>
<sequence length="359" mass="39615">MLMFASRVPRALIALAAGAAEPKGRYGALCTRSCGMACARGIHACVLRFQWPWRRVDVPPHLSACSRWFARRSSACMLLVPWPAVKMAFEMEDLSRISWFMCTIAGVEAADATRWPQSPWQLHQTPREKAREKGRSPELRRDIAGVRAHQKAAIARGNNHPGGVRRLILQGAIRRVLRDIADRRITPRRLHGAGPNAGGRPTSQHPVPRSSRLEYTGIYPRHGPTMFVRRAGAAPEYTPPMPSSLPRPSPMTRLPPPPPPPMSAHARHPCVPHQQRRNGRVAVGLCIRHRCRPPLHLPGCATTATRPLLRVRGGRPLDAEAPARDRPRIGLRLFLRQGGGGFPLLSALGTPFPVGSNDI</sequence>
<keyword evidence="4" id="KW-1185">Reference proteome</keyword>
<feature type="region of interest" description="Disordered" evidence="1">
    <location>
        <begin position="186"/>
        <end position="210"/>
    </location>
</feature>
<dbReference type="STRING" id="4558.A0A1Z5RLQ6"/>
<dbReference type="GO" id="GO:0006355">
    <property type="term" value="P:regulation of DNA-templated transcription"/>
    <property type="evidence" value="ECO:0007669"/>
    <property type="project" value="InterPro"/>
</dbReference>
<dbReference type="GO" id="GO:0005634">
    <property type="term" value="C:nucleus"/>
    <property type="evidence" value="ECO:0007669"/>
    <property type="project" value="InterPro"/>
</dbReference>
<reference evidence="3 4" key="1">
    <citation type="journal article" date="2009" name="Nature">
        <title>The Sorghum bicolor genome and the diversification of grasses.</title>
        <authorList>
            <person name="Paterson A.H."/>
            <person name="Bowers J.E."/>
            <person name="Bruggmann R."/>
            <person name="Dubchak I."/>
            <person name="Grimwood J."/>
            <person name="Gundlach H."/>
            <person name="Haberer G."/>
            <person name="Hellsten U."/>
            <person name="Mitros T."/>
            <person name="Poliakov A."/>
            <person name="Schmutz J."/>
            <person name="Spannagl M."/>
            <person name="Tang H."/>
            <person name="Wang X."/>
            <person name="Wicker T."/>
            <person name="Bharti A.K."/>
            <person name="Chapman J."/>
            <person name="Feltus F.A."/>
            <person name="Gowik U."/>
            <person name="Grigoriev I.V."/>
            <person name="Lyons E."/>
            <person name="Maher C.A."/>
            <person name="Martis M."/>
            <person name="Narechania A."/>
            <person name="Otillar R.P."/>
            <person name="Penning B.W."/>
            <person name="Salamov A.A."/>
            <person name="Wang Y."/>
            <person name="Zhang L."/>
            <person name="Carpita N.C."/>
            <person name="Freeling M."/>
            <person name="Gingle A.R."/>
            <person name="Hash C.T."/>
            <person name="Keller B."/>
            <person name="Klein P."/>
            <person name="Kresovich S."/>
            <person name="McCann M.C."/>
            <person name="Ming R."/>
            <person name="Peterson D.G."/>
            <person name="Mehboob-ur-Rahman"/>
            <person name="Ware D."/>
            <person name="Westhoff P."/>
            <person name="Mayer K.F."/>
            <person name="Messing J."/>
            <person name="Rokhsar D.S."/>
        </authorList>
    </citation>
    <scope>NUCLEOTIDE SEQUENCE [LARGE SCALE GENOMIC DNA]</scope>
    <source>
        <strain evidence="4">cv. BTx623</strain>
    </source>
</reference>
<feature type="region of interest" description="Disordered" evidence="1">
    <location>
        <begin position="238"/>
        <end position="275"/>
    </location>
</feature>
<evidence type="ECO:0000256" key="1">
    <source>
        <dbReference type="SAM" id="MobiDB-lite"/>
    </source>
</evidence>
<name>A0A1Z5RLQ6_SORBI</name>
<dbReference type="Gene3D" id="2.30.30.1040">
    <property type="match status" value="1"/>
</dbReference>
<organism evidence="3 4">
    <name type="scientific">Sorghum bicolor</name>
    <name type="common">Sorghum</name>
    <name type="synonym">Sorghum vulgare</name>
    <dbReference type="NCBI Taxonomy" id="4558"/>
    <lineage>
        <taxon>Eukaryota</taxon>
        <taxon>Viridiplantae</taxon>
        <taxon>Streptophyta</taxon>
        <taxon>Embryophyta</taxon>
        <taxon>Tracheophyta</taxon>
        <taxon>Spermatophyta</taxon>
        <taxon>Magnoliopsida</taxon>
        <taxon>Liliopsida</taxon>
        <taxon>Poales</taxon>
        <taxon>Poaceae</taxon>
        <taxon>PACMAD clade</taxon>
        <taxon>Panicoideae</taxon>
        <taxon>Andropogonodae</taxon>
        <taxon>Andropogoneae</taxon>
        <taxon>Sorghinae</taxon>
        <taxon>Sorghum</taxon>
    </lineage>
</organism>
<dbReference type="AlphaFoldDB" id="A0A1Z5RLQ6"/>
<feature type="compositionally biased region" description="Basic residues" evidence="1">
    <location>
        <begin position="265"/>
        <end position="275"/>
    </location>
</feature>
<dbReference type="Proteomes" id="UP000000768">
    <property type="component" value="Chromosome 4"/>
</dbReference>
<proteinExistence type="predicted"/>
<dbReference type="EMBL" id="CM000763">
    <property type="protein sequence ID" value="OQU84680.1"/>
    <property type="molecule type" value="Genomic_DNA"/>
</dbReference>
<evidence type="ECO:0000313" key="4">
    <source>
        <dbReference type="Proteomes" id="UP000000768"/>
    </source>
</evidence>
<protein>
    <recommendedName>
        <fullName evidence="2">Auxin response factor domain-containing protein</fullName>
    </recommendedName>
</protein>
<dbReference type="InParanoid" id="A0A1Z5RLQ6"/>
<dbReference type="InterPro" id="IPR010525">
    <property type="entry name" value="ARF_dom"/>
</dbReference>
<dbReference type="Gramene" id="OQU84680">
    <property type="protein sequence ID" value="OQU84680"/>
    <property type="gene ID" value="SORBI_3004G102301"/>
</dbReference>
<reference evidence="4" key="2">
    <citation type="journal article" date="2018" name="Plant J.">
        <title>The Sorghum bicolor reference genome: improved assembly, gene annotations, a transcriptome atlas, and signatures of genome organization.</title>
        <authorList>
            <person name="McCormick R.F."/>
            <person name="Truong S.K."/>
            <person name="Sreedasyam A."/>
            <person name="Jenkins J."/>
            <person name="Shu S."/>
            <person name="Sims D."/>
            <person name="Kennedy M."/>
            <person name="Amirebrahimi M."/>
            <person name="Weers B.D."/>
            <person name="McKinley B."/>
            <person name="Mattison A."/>
            <person name="Morishige D.T."/>
            <person name="Grimwood J."/>
            <person name="Schmutz J."/>
            <person name="Mullet J.E."/>
        </authorList>
    </citation>
    <scope>NUCLEOTIDE SEQUENCE [LARGE SCALE GENOMIC DNA]</scope>
    <source>
        <strain evidence="4">cv. BTx623</strain>
    </source>
</reference>
<evidence type="ECO:0000259" key="2">
    <source>
        <dbReference type="Pfam" id="PF06507"/>
    </source>
</evidence>
<dbReference type="GO" id="GO:0003677">
    <property type="term" value="F:DNA binding"/>
    <property type="evidence" value="ECO:0007669"/>
    <property type="project" value="InterPro"/>
</dbReference>
<feature type="domain" description="Auxin response factor" evidence="2">
    <location>
        <begin position="85"/>
        <end position="124"/>
    </location>
</feature>
<dbReference type="GO" id="GO:0009725">
    <property type="term" value="P:response to hormone"/>
    <property type="evidence" value="ECO:0007669"/>
    <property type="project" value="InterPro"/>
</dbReference>
<dbReference type="Pfam" id="PF06507">
    <property type="entry name" value="ARF_AD"/>
    <property type="match status" value="1"/>
</dbReference>
<feature type="compositionally biased region" description="Pro residues" evidence="1">
    <location>
        <begin position="238"/>
        <end position="262"/>
    </location>
</feature>
<accession>A0A1Z5RLQ6</accession>
<evidence type="ECO:0000313" key="3">
    <source>
        <dbReference type="EMBL" id="OQU84680.1"/>
    </source>
</evidence>